<dbReference type="EMBL" id="PXYW01000002">
    <property type="protein sequence ID" value="PSR35353.1"/>
    <property type="molecule type" value="Genomic_DNA"/>
</dbReference>
<comment type="caution">
    <text evidence="2">The sequence shown here is derived from an EMBL/GenBank/DDBJ whole genome shotgun (WGS) entry which is preliminary data.</text>
</comment>
<feature type="domain" description="SpoVR protein-like N-terminal" evidence="1">
    <location>
        <begin position="5"/>
        <end position="339"/>
    </location>
</feature>
<accession>A0A2T2XLI7</accession>
<protein>
    <recommendedName>
        <fullName evidence="1">SpoVR protein-like N-terminal domain-containing protein</fullName>
    </recommendedName>
</protein>
<dbReference type="Proteomes" id="UP000242972">
    <property type="component" value="Unassembled WGS sequence"/>
</dbReference>
<dbReference type="InterPro" id="IPR007390">
    <property type="entry name" value="Spore_V_R"/>
</dbReference>
<evidence type="ECO:0000313" key="3">
    <source>
        <dbReference type="Proteomes" id="UP000242972"/>
    </source>
</evidence>
<evidence type="ECO:0000313" key="2">
    <source>
        <dbReference type="EMBL" id="PSR35353.1"/>
    </source>
</evidence>
<name>A0A2T2XLI7_9FIRM</name>
<dbReference type="PANTHER" id="PTHR30029">
    <property type="entry name" value="STAGE V SPORULATION PROTEIN R"/>
    <property type="match status" value="1"/>
</dbReference>
<sequence>MVHGTLDSWVTEMVDLAHDSALEPLATEFHLVPDEEIYTLSSYFAPGRYRHWTHGERYWMAKQRDEHGMGRIYELVVNSDPALAYLLIKNADAYNVLVVAHVLGHTDFFARNHFLSAVRRPHVGLWFGEHAAWLEDLHRRQSFARVEKLIDAAHTLHQLVDPYYRAPQLRTRPEPNVRPTRSFDWVKELYRGNDNEVKDDISYTPNYRVWPNTHDVLAIIADYGHLADEERTALRMIRDEMLYFRPQAETKFMNEGWATFWHVRLTRAFTQWDEQDHIEAMRMHAMVTQHQHFFNPYYFGWTLWELIFELHGLQTCFEIVADHTDQQWVNQWITPELVKLAQNKQVWPVDRQVNGQDPTQKTEYYPIDDLLHDVQQVFVPDVPEIGVTSMDALSHSLDLAYTGSKPLRSDYTQDVVNAIAYLWGGDVKLVSPHHTWYGHEADWRRRS</sequence>
<dbReference type="PANTHER" id="PTHR30029:SF2">
    <property type="entry name" value="STAGE V SPORULATION PROTEIN R"/>
    <property type="match status" value="1"/>
</dbReference>
<dbReference type="Pfam" id="PF04293">
    <property type="entry name" value="SpoVR"/>
    <property type="match status" value="1"/>
</dbReference>
<organism evidence="2 3">
    <name type="scientific">Sulfobacillus benefaciens</name>
    <dbReference type="NCBI Taxonomy" id="453960"/>
    <lineage>
        <taxon>Bacteria</taxon>
        <taxon>Bacillati</taxon>
        <taxon>Bacillota</taxon>
        <taxon>Clostridia</taxon>
        <taxon>Eubacteriales</taxon>
        <taxon>Clostridiales Family XVII. Incertae Sedis</taxon>
        <taxon>Sulfobacillus</taxon>
    </lineage>
</organism>
<proteinExistence type="predicted"/>
<dbReference type="InterPro" id="IPR056174">
    <property type="entry name" value="SpoVR_N"/>
</dbReference>
<gene>
    <name evidence="2" type="ORF">C7B46_01425</name>
</gene>
<dbReference type="AlphaFoldDB" id="A0A2T2XLI7"/>
<evidence type="ECO:0000259" key="1">
    <source>
        <dbReference type="Pfam" id="PF04293"/>
    </source>
</evidence>
<reference evidence="2 3" key="1">
    <citation type="journal article" date="2014" name="BMC Genomics">
        <title>Comparison of environmental and isolate Sulfobacillus genomes reveals diverse carbon, sulfur, nitrogen, and hydrogen metabolisms.</title>
        <authorList>
            <person name="Justice N.B."/>
            <person name="Norman A."/>
            <person name="Brown C.T."/>
            <person name="Singh A."/>
            <person name="Thomas B.C."/>
            <person name="Banfield J.F."/>
        </authorList>
    </citation>
    <scope>NUCLEOTIDE SEQUENCE [LARGE SCALE GENOMIC DNA]</scope>
    <source>
        <strain evidence="2">AMDSBA4</strain>
    </source>
</reference>